<keyword evidence="3" id="KW-1185">Reference proteome</keyword>
<feature type="compositionally biased region" description="Pro residues" evidence="1">
    <location>
        <begin position="138"/>
        <end position="151"/>
    </location>
</feature>
<dbReference type="OrthoDB" id="2793736at2759"/>
<feature type="compositionally biased region" description="Acidic residues" evidence="1">
    <location>
        <begin position="187"/>
        <end position="199"/>
    </location>
</feature>
<feature type="compositionally biased region" description="Polar residues" evidence="1">
    <location>
        <begin position="236"/>
        <end position="247"/>
    </location>
</feature>
<sequence length="247" mass="28172">MTDAQRPDFKAYAPLASRLSSTTTFTETLDELRDCFIYCAAPTDIDDPMLILNLVEVARDTLLHRGVRIQPAGSCPKHLQHHKDIYFSFLRNLKLKRGLFPGPSLQDKITRLTLPLIGTTLLRRSPRTYAATRSNNAMPPPRTIPFHPQPLPKRRALDAPRRLPDALVKRVCVRTTNHTADKLENTSENEDGVEDDDDGYDRNDRDKDENEGEDEEKGTRHKFVMKPLRGRFGISCGSTTSMYRRRV</sequence>
<feature type="region of interest" description="Disordered" evidence="1">
    <location>
        <begin position="179"/>
        <end position="247"/>
    </location>
</feature>
<organism evidence="2 3">
    <name type="scientific">Cylindrobasidium torrendii FP15055 ss-10</name>
    <dbReference type="NCBI Taxonomy" id="1314674"/>
    <lineage>
        <taxon>Eukaryota</taxon>
        <taxon>Fungi</taxon>
        <taxon>Dikarya</taxon>
        <taxon>Basidiomycota</taxon>
        <taxon>Agaricomycotina</taxon>
        <taxon>Agaricomycetes</taxon>
        <taxon>Agaricomycetidae</taxon>
        <taxon>Agaricales</taxon>
        <taxon>Marasmiineae</taxon>
        <taxon>Physalacriaceae</taxon>
        <taxon>Cylindrobasidium</taxon>
    </lineage>
</organism>
<evidence type="ECO:0000313" key="3">
    <source>
        <dbReference type="Proteomes" id="UP000054007"/>
    </source>
</evidence>
<name>A0A0D7BBS1_9AGAR</name>
<reference evidence="2 3" key="1">
    <citation type="journal article" date="2015" name="Fungal Genet. Biol.">
        <title>Evolution of novel wood decay mechanisms in Agaricales revealed by the genome sequences of Fistulina hepatica and Cylindrobasidium torrendii.</title>
        <authorList>
            <person name="Floudas D."/>
            <person name="Held B.W."/>
            <person name="Riley R."/>
            <person name="Nagy L.G."/>
            <person name="Koehler G."/>
            <person name="Ransdell A.S."/>
            <person name="Younus H."/>
            <person name="Chow J."/>
            <person name="Chiniquy J."/>
            <person name="Lipzen A."/>
            <person name="Tritt A."/>
            <person name="Sun H."/>
            <person name="Haridas S."/>
            <person name="LaButti K."/>
            <person name="Ohm R.A."/>
            <person name="Kues U."/>
            <person name="Blanchette R.A."/>
            <person name="Grigoriev I.V."/>
            <person name="Minto R.E."/>
            <person name="Hibbett D.S."/>
        </authorList>
    </citation>
    <scope>NUCLEOTIDE SEQUENCE [LARGE SCALE GENOMIC DNA]</scope>
    <source>
        <strain evidence="2 3">FP15055 ss-10</strain>
    </source>
</reference>
<accession>A0A0D7BBS1</accession>
<evidence type="ECO:0000256" key="1">
    <source>
        <dbReference type="SAM" id="MobiDB-lite"/>
    </source>
</evidence>
<proteinExistence type="predicted"/>
<gene>
    <name evidence="2" type="ORF">CYLTODRAFT_422349</name>
</gene>
<dbReference type="Proteomes" id="UP000054007">
    <property type="component" value="Unassembled WGS sequence"/>
</dbReference>
<dbReference type="EMBL" id="KN880521">
    <property type="protein sequence ID" value="KIY67629.1"/>
    <property type="molecule type" value="Genomic_DNA"/>
</dbReference>
<evidence type="ECO:0000313" key="2">
    <source>
        <dbReference type="EMBL" id="KIY67629.1"/>
    </source>
</evidence>
<feature type="region of interest" description="Disordered" evidence="1">
    <location>
        <begin position="131"/>
        <end position="160"/>
    </location>
</feature>
<dbReference type="AlphaFoldDB" id="A0A0D7BBS1"/>
<protein>
    <submittedName>
        <fullName evidence="2">Uncharacterized protein</fullName>
    </submittedName>
</protein>